<dbReference type="PANTHER" id="PTHR31656">
    <property type="entry name" value="ROOT CAP DOMAIN-CONTAINING PROTEIN"/>
    <property type="match status" value="1"/>
</dbReference>
<keyword evidence="2" id="KW-1185">Reference proteome</keyword>
<gene>
    <name evidence="1" type="ORF">LSALG_LOCUS35104</name>
</gene>
<name>A0AA36EHE9_LACSI</name>
<sequence length="458" mass="51928">MFIIRDVLLAESDCISLFVKGLLVEYEVKVKKVDTLDDVIVVAQNIKDTIMRKVRNKQRVEKKRAQSKVCYKCGNPNHVSFKYKKKVCDVDCYSCHEKCHINKAFLKKKSEVIVQNMGKKVKPTEVKARVFQLTAEEAREAPGMVSGQQHAMDMPAHSSSWEPTPKPLIPGLPPFQVPTARQPKRVRCLLPFFPLCFNLWHSCPIDCSNHCFMDCVSCKPVCSCNMPGAVCQDPRFVGGDGVTFYFHGRKDQDFCLVSDANLHINGHFIGKRNPKLTRDFTWVQSIGILFDDHKLLVEAKRTSTWDDSEEHLFIFFDNTPLSIEGKNWIYRNSSLQISRTSPTNGIAIEVENSFRITATVVPISAEESRVHGYNITDDDCFAHLDLGFRFFNLSDEVDGVLGQTYGRNYESKIKVSANMPVMGDKPKYLTSDIFATDCPVSRFVSRNAIPVLDSGERF</sequence>
<evidence type="ECO:0000313" key="1">
    <source>
        <dbReference type="EMBL" id="CAI9296214.1"/>
    </source>
</evidence>
<dbReference type="InterPro" id="IPR009646">
    <property type="entry name" value="Root_cap"/>
</dbReference>
<reference evidence="1" key="1">
    <citation type="submission" date="2023-04" db="EMBL/GenBank/DDBJ databases">
        <authorList>
            <person name="Vijverberg K."/>
            <person name="Xiong W."/>
            <person name="Schranz E."/>
        </authorList>
    </citation>
    <scope>NUCLEOTIDE SEQUENCE</scope>
</reference>
<accession>A0AA36EHE9</accession>
<protein>
    <recommendedName>
        <fullName evidence="3">Root cap</fullName>
    </recommendedName>
</protein>
<organism evidence="1 2">
    <name type="scientific">Lactuca saligna</name>
    <name type="common">Willowleaf lettuce</name>
    <dbReference type="NCBI Taxonomy" id="75948"/>
    <lineage>
        <taxon>Eukaryota</taxon>
        <taxon>Viridiplantae</taxon>
        <taxon>Streptophyta</taxon>
        <taxon>Embryophyta</taxon>
        <taxon>Tracheophyta</taxon>
        <taxon>Spermatophyta</taxon>
        <taxon>Magnoliopsida</taxon>
        <taxon>eudicotyledons</taxon>
        <taxon>Gunneridae</taxon>
        <taxon>Pentapetalae</taxon>
        <taxon>asterids</taxon>
        <taxon>campanulids</taxon>
        <taxon>Asterales</taxon>
        <taxon>Asteraceae</taxon>
        <taxon>Cichorioideae</taxon>
        <taxon>Cichorieae</taxon>
        <taxon>Lactucinae</taxon>
        <taxon>Lactuca</taxon>
    </lineage>
</organism>
<dbReference type="EMBL" id="OX465084">
    <property type="protein sequence ID" value="CAI9296214.1"/>
    <property type="molecule type" value="Genomic_DNA"/>
</dbReference>
<evidence type="ECO:0000313" key="2">
    <source>
        <dbReference type="Proteomes" id="UP001177003"/>
    </source>
</evidence>
<dbReference type="Pfam" id="PF06830">
    <property type="entry name" value="Root_cap"/>
    <property type="match status" value="1"/>
</dbReference>
<evidence type="ECO:0008006" key="3">
    <source>
        <dbReference type="Google" id="ProtNLM"/>
    </source>
</evidence>
<dbReference type="Proteomes" id="UP001177003">
    <property type="component" value="Chromosome 8"/>
</dbReference>
<proteinExistence type="predicted"/>
<dbReference type="AlphaFoldDB" id="A0AA36EHE9"/>